<proteinExistence type="predicted"/>
<feature type="region of interest" description="Disordered" evidence="1">
    <location>
        <begin position="368"/>
        <end position="443"/>
    </location>
</feature>
<dbReference type="OrthoDB" id="3174319at2759"/>
<gene>
    <name evidence="3" type="ORF">GSI_11333</name>
</gene>
<evidence type="ECO:0000256" key="2">
    <source>
        <dbReference type="SAM" id="Phobius"/>
    </source>
</evidence>
<accession>A0A2G8RVN4</accession>
<feature type="transmembrane region" description="Helical" evidence="2">
    <location>
        <begin position="47"/>
        <end position="67"/>
    </location>
</feature>
<feature type="transmembrane region" description="Helical" evidence="2">
    <location>
        <begin position="332"/>
        <end position="358"/>
    </location>
</feature>
<keyword evidence="4" id="KW-1185">Reference proteome</keyword>
<sequence>MSTFPVNVTAFRDPSSNFTIPYNTWYDLSNELTTFLKLAFPRLETQLVTTMLTTISTAIYTACAVAAAKALIGKGPKPIALTLLAATLAMYLGAFVYWTTVLAGQFRTFRQLRANVAATAALVSPLDCFLVLAEKPGTALPAHCAAIPNVSEFVEIAPTWDFTQECAGTVALAINVTLGDAIVWWRVWVLWSRNRLVLALVCALLLATLSFGIADASYTCGGTLASFQVLGPRYGSTTVTAVGSLFTNSGFGFVAICFSLLSNAASTGMVGFKAWRHRRDTRVLGTTRVEGLLVLLVESGVAYCVLWVFILASQIAWIASPTTLGATSWSTGIVYFTEGCLIAFVGIYPTLIIALVALNKSRADAPQSSGYALPTPGGSFPLSPLSTGRTSDLSTVGDVRRRPGLPVDPFAKSSRMQSDAETVTVHWGDTDDGDGIGKESFVP</sequence>
<protein>
    <submittedName>
        <fullName evidence="3">Uncharacterized protein</fullName>
    </submittedName>
</protein>
<feature type="compositionally biased region" description="Polar residues" evidence="1">
    <location>
        <begin position="384"/>
        <end position="394"/>
    </location>
</feature>
<keyword evidence="2" id="KW-1133">Transmembrane helix</keyword>
<evidence type="ECO:0000313" key="3">
    <source>
        <dbReference type="EMBL" id="PIL25586.1"/>
    </source>
</evidence>
<comment type="caution">
    <text evidence="3">The sequence shown here is derived from an EMBL/GenBank/DDBJ whole genome shotgun (WGS) entry which is preliminary data.</text>
</comment>
<keyword evidence="2" id="KW-0812">Transmembrane</keyword>
<keyword evidence="2" id="KW-0472">Membrane</keyword>
<feature type="transmembrane region" description="Helical" evidence="2">
    <location>
        <begin position="196"/>
        <end position="214"/>
    </location>
</feature>
<feature type="transmembrane region" description="Helical" evidence="2">
    <location>
        <begin position="292"/>
        <end position="320"/>
    </location>
</feature>
<dbReference type="Proteomes" id="UP000230002">
    <property type="component" value="Unassembled WGS sequence"/>
</dbReference>
<evidence type="ECO:0000256" key="1">
    <source>
        <dbReference type="SAM" id="MobiDB-lite"/>
    </source>
</evidence>
<feature type="transmembrane region" description="Helical" evidence="2">
    <location>
        <begin position="251"/>
        <end position="272"/>
    </location>
</feature>
<organism evidence="3 4">
    <name type="scientific">Ganoderma sinense ZZ0214-1</name>
    <dbReference type="NCBI Taxonomy" id="1077348"/>
    <lineage>
        <taxon>Eukaryota</taxon>
        <taxon>Fungi</taxon>
        <taxon>Dikarya</taxon>
        <taxon>Basidiomycota</taxon>
        <taxon>Agaricomycotina</taxon>
        <taxon>Agaricomycetes</taxon>
        <taxon>Polyporales</taxon>
        <taxon>Polyporaceae</taxon>
        <taxon>Ganoderma</taxon>
    </lineage>
</organism>
<reference evidence="3 4" key="1">
    <citation type="journal article" date="2015" name="Sci. Rep.">
        <title>Chromosome-level genome map provides insights into diverse defense mechanisms in the medicinal fungus Ganoderma sinense.</title>
        <authorList>
            <person name="Zhu Y."/>
            <person name="Xu J."/>
            <person name="Sun C."/>
            <person name="Zhou S."/>
            <person name="Xu H."/>
            <person name="Nelson D.R."/>
            <person name="Qian J."/>
            <person name="Song J."/>
            <person name="Luo H."/>
            <person name="Xiang L."/>
            <person name="Li Y."/>
            <person name="Xu Z."/>
            <person name="Ji A."/>
            <person name="Wang L."/>
            <person name="Lu S."/>
            <person name="Hayward A."/>
            <person name="Sun W."/>
            <person name="Li X."/>
            <person name="Schwartz D.C."/>
            <person name="Wang Y."/>
            <person name="Chen S."/>
        </authorList>
    </citation>
    <scope>NUCLEOTIDE SEQUENCE [LARGE SCALE GENOMIC DNA]</scope>
    <source>
        <strain evidence="3 4">ZZ0214-1</strain>
    </source>
</reference>
<evidence type="ECO:0000313" key="4">
    <source>
        <dbReference type="Proteomes" id="UP000230002"/>
    </source>
</evidence>
<feature type="transmembrane region" description="Helical" evidence="2">
    <location>
        <begin position="79"/>
        <end position="103"/>
    </location>
</feature>
<name>A0A2G8RVN4_9APHY</name>
<dbReference type="EMBL" id="AYKW01000045">
    <property type="protein sequence ID" value="PIL25586.1"/>
    <property type="molecule type" value="Genomic_DNA"/>
</dbReference>
<dbReference type="AlphaFoldDB" id="A0A2G8RVN4"/>